<dbReference type="InterPro" id="IPR016181">
    <property type="entry name" value="Acyl_CoA_acyltransferase"/>
</dbReference>
<comment type="caution">
    <text evidence="2">The sequence shown here is derived from an EMBL/GenBank/DDBJ whole genome shotgun (WGS) entry which is preliminary data.</text>
</comment>
<organism evidence="2 3">
    <name type="scientific">Phialemonium thermophilum</name>
    <dbReference type="NCBI Taxonomy" id="223376"/>
    <lineage>
        <taxon>Eukaryota</taxon>
        <taxon>Fungi</taxon>
        <taxon>Dikarya</taxon>
        <taxon>Ascomycota</taxon>
        <taxon>Pezizomycotina</taxon>
        <taxon>Sordariomycetes</taxon>
        <taxon>Sordariomycetidae</taxon>
        <taxon>Cephalothecales</taxon>
        <taxon>Cephalothecaceae</taxon>
        <taxon>Phialemonium</taxon>
    </lineage>
</organism>
<keyword evidence="3" id="KW-1185">Reference proteome</keyword>
<dbReference type="EMBL" id="JAZHXJ010000983">
    <property type="protein sequence ID" value="KAL1847370.1"/>
    <property type="molecule type" value="Genomic_DNA"/>
</dbReference>
<reference evidence="2 3" key="1">
    <citation type="journal article" date="2024" name="Commun. Biol.">
        <title>Comparative genomic analysis of thermophilic fungi reveals convergent evolutionary adaptations and gene losses.</title>
        <authorList>
            <person name="Steindorff A.S."/>
            <person name="Aguilar-Pontes M.V."/>
            <person name="Robinson A.J."/>
            <person name="Andreopoulos B."/>
            <person name="LaButti K."/>
            <person name="Kuo A."/>
            <person name="Mondo S."/>
            <person name="Riley R."/>
            <person name="Otillar R."/>
            <person name="Haridas S."/>
            <person name="Lipzen A."/>
            <person name="Grimwood J."/>
            <person name="Schmutz J."/>
            <person name="Clum A."/>
            <person name="Reid I.D."/>
            <person name="Moisan M.C."/>
            <person name="Butler G."/>
            <person name="Nguyen T.T.M."/>
            <person name="Dewar K."/>
            <person name="Conant G."/>
            <person name="Drula E."/>
            <person name="Henrissat B."/>
            <person name="Hansel C."/>
            <person name="Singer S."/>
            <person name="Hutchinson M.I."/>
            <person name="de Vries R.P."/>
            <person name="Natvig D.O."/>
            <person name="Powell A.J."/>
            <person name="Tsang A."/>
            <person name="Grigoriev I.V."/>
        </authorList>
    </citation>
    <scope>NUCLEOTIDE SEQUENCE [LARGE SCALE GENOMIC DNA]</scope>
    <source>
        <strain evidence="2 3">ATCC 24622</strain>
    </source>
</reference>
<gene>
    <name evidence="2" type="ORF">VTK73DRAFT_10375</name>
</gene>
<accession>A0ABR3VX16</accession>
<feature type="domain" description="N-acetyltransferase" evidence="1">
    <location>
        <begin position="140"/>
        <end position="205"/>
    </location>
</feature>
<dbReference type="InterPro" id="IPR000182">
    <property type="entry name" value="GNAT_dom"/>
</dbReference>
<evidence type="ECO:0000313" key="3">
    <source>
        <dbReference type="Proteomes" id="UP001586593"/>
    </source>
</evidence>
<evidence type="ECO:0000313" key="2">
    <source>
        <dbReference type="EMBL" id="KAL1847370.1"/>
    </source>
</evidence>
<proteinExistence type="predicted"/>
<protein>
    <recommendedName>
        <fullName evidence="1">N-acetyltransferase domain-containing protein</fullName>
    </recommendedName>
</protein>
<dbReference type="Pfam" id="PF00583">
    <property type="entry name" value="Acetyltransf_1"/>
    <property type="match status" value="1"/>
</dbReference>
<dbReference type="Gene3D" id="3.40.630.30">
    <property type="match status" value="1"/>
</dbReference>
<sequence length="238" mass="26043">MLSNGLTTPSVAKFDVRPRKFPSQRIATSEEHITMAGPSEMQNCRTQPTVRFAPVSEVAAVEPTSNRSPTRARTTRYETFSGAQMTDDMCAEAAKLFSEHYGMWGQRSSKPGEALFRLVSLLSFLLTLCRKEEPVTLGASRLRQQYMPAGADCSYVRVVVDGVLAGHAFVCRWEQGGSTVCWITQLVVRREYRERGLASGLLASLRASPDDVYGIVSSHPAACLATATVLGGKCQVYP</sequence>
<evidence type="ECO:0000259" key="1">
    <source>
        <dbReference type="Pfam" id="PF00583"/>
    </source>
</evidence>
<dbReference type="SUPFAM" id="SSF55729">
    <property type="entry name" value="Acyl-CoA N-acyltransferases (Nat)"/>
    <property type="match status" value="1"/>
</dbReference>
<dbReference type="CDD" id="cd04301">
    <property type="entry name" value="NAT_SF"/>
    <property type="match status" value="1"/>
</dbReference>
<dbReference type="Proteomes" id="UP001586593">
    <property type="component" value="Unassembled WGS sequence"/>
</dbReference>
<name>A0ABR3VX16_9PEZI</name>